<protein>
    <submittedName>
        <fullName evidence="1">Uncharacterized protein</fullName>
    </submittedName>
</protein>
<keyword evidence="2" id="KW-1185">Reference proteome</keyword>
<proteinExistence type="predicted"/>
<organism evidence="1 2">
    <name type="scientific">Oryza meyeriana var. granulata</name>
    <dbReference type="NCBI Taxonomy" id="110450"/>
    <lineage>
        <taxon>Eukaryota</taxon>
        <taxon>Viridiplantae</taxon>
        <taxon>Streptophyta</taxon>
        <taxon>Embryophyta</taxon>
        <taxon>Tracheophyta</taxon>
        <taxon>Spermatophyta</taxon>
        <taxon>Magnoliopsida</taxon>
        <taxon>Liliopsida</taxon>
        <taxon>Poales</taxon>
        <taxon>Poaceae</taxon>
        <taxon>BOP clade</taxon>
        <taxon>Oryzoideae</taxon>
        <taxon>Oryzeae</taxon>
        <taxon>Oryzinae</taxon>
        <taxon>Oryza</taxon>
        <taxon>Oryza meyeriana</taxon>
    </lineage>
</organism>
<dbReference type="AlphaFoldDB" id="A0A6G1D760"/>
<accession>A0A6G1D760</accession>
<reference evidence="1 2" key="1">
    <citation type="submission" date="2019-11" db="EMBL/GenBank/DDBJ databases">
        <title>Whole genome sequence of Oryza granulata.</title>
        <authorList>
            <person name="Li W."/>
        </authorList>
    </citation>
    <scope>NUCLEOTIDE SEQUENCE [LARGE SCALE GENOMIC DNA]</scope>
    <source>
        <strain evidence="2">cv. Menghai</strain>
        <tissue evidence="1">Leaf</tissue>
    </source>
</reference>
<evidence type="ECO:0000313" key="1">
    <source>
        <dbReference type="EMBL" id="KAF0908230.1"/>
    </source>
</evidence>
<evidence type="ECO:0000313" key="2">
    <source>
        <dbReference type="Proteomes" id="UP000479710"/>
    </source>
</evidence>
<gene>
    <name evidence="1" type="ORF">E2562_023852</name>
</gene>
<dbReference type="EMBL" id="SPHZ02000007">
    <property type="protein sequence ID" value="KAF0908230.1"/>
    <property type="molecule type" value="Genomic_DNA"/>
</dbReference>
<dbReference type="Proteomes" id="UP000479710">
    <property type="component" value="Unassembled WGS sequence"/>
</dbReference>
<name>A0A6G1D760_9ORYZ</name>
<comment type="caution">
    <text evidence="1">The sequence shown here is derived from an EMBL/GenBank/DDBJ whole genome shotgun (WGS) entry which is preliminary data.</text>
</comment>
<sequence length="76" mass="8431">MVLYSLQQICSALAPTPALSDVVSSSISAYILLQFAKADEIKLGGSHLAQMLLARDTMPDWRLPQYHFTIPKASYF</sequence>